<dbReference type="InterPro" id="IPR012464">
    <property type="entry name" value="DUF1676"/>
</dbReference>
<evidence type="ECO:0000256" key="1">
    <source>
        <dbReference type="SAM" id="Phobius"/>
    </source>
</evidence>
<dbReference type="Proteomes" id="UP001153636">
    <property type="component" value="Chromosome 5"/>
</dbReference>
<reference evidence="3" key="1">
    <citation type="submission" date="2022-01" db="EMBL/GenBank/DDBJ databases">
        <authorList>
            <person name="King R."/>
        </authorList>
    </citation>
    <scope>NUCLEOTIDE SEQUENCE</scope>
</reference>
<name>A0A9P0D6K1_9CUCU</name>
<feature type="transmembrane region" description="Helical" evidence="1">
    <location>
        <begin position="191"/>
        <end position="210"/>
    </location>
</feature>
<evidence type="ECO:0000256" key="2">
    <source>
        <dbReference type="SAM" id="SignalP"/>
    </source>
</evidence>
<protein>
    <submittedName>
        <fullName evidence="3">Uncharacterized protein</fullName>
    </submittedName>
</protein>
<dbReference type="PANTHER" id="PTHR21879">
    <property type="entry name" value="FI03362P-RELATED-RELATED"/>
    <property type="match status" value="1"/>
</dbReference>
<feature type="transmembrane region" description="Helical" evidence="1">
    <location>
        <begin position="160"/>
        <end position="185"/>
    </location>
</feature>
<dbReference type="OrthoDB" id="6622845at2759"/>
<proteinExistence type="predicted"/>
<keyword evidence="1" id="KW-0472">Membrane</keyword>
<evidence type="ECO:0000313" key="3">
    <source>
        <dbReference type="EMBL" id="CAH1111167.1"/>
    </source>
</evidence>
<dbReference type="AlphaFoldDB" id="A0A9P0D6K1"/>
<feature type="chain" id="PRO_5040111462" evidence="2">
    <location>
        <begin position="23"/>
        <end position="249"/>
    </location>
</feature>
<dbReference type="PANTHER" id="PTHR21879:SF6">
    <property type="entry name" value="OSIRIS 19, ISOFORM A"/>
    <property type="match status" value="1"/>
</dbReference>
<keyword evidence="2" id="KW-0732">Signal</keyword>
<dbReference type="EMBL" id="OV651817">
    <property type="protein sequence ID" value="CAH1111167.1"/>
    <property type="molecule type" value="Genomic_DNA"/>
</dbReference>
<evidence type="ECO:0000313" key="4">
    <source>
        <dbReference type="Proteomes" id="UP001153636"/>
    </source>
</evidence>
<gene>
    <name evidence="3" type="ORF">PSYICH_LOCUS11315</name>
</gene>
<keyword evidence="1" id="KW-0812">Transmembrane</keyword>
<dbReference type="Pfam" id="PF07898">
    <property type="entry name" value="DUF1676"/>
    <property type="match status" value="1"/>
</dbReference>
<organism evidence="3 4">
    <name type="scientific">Psylliodes chrysocephalus</name>
    <dbReference type="NCBI Taxonomy" id="3402493"/>
    <lineage>
        <taxon>Eukaryota</taxon>
        <taxon>Metazoa</taxon>
        <taxon>Ecdysozoa</taxon>
        <taxon>Arthropoda</taxon>
        <taxon>Hexapoda</taxon>
        <taxon>Insecta</taxon>
        <taxon>Pterygota</taxon>
        <taxon>Neoptera</taxon>
        <taxon>Endopterygota</taxon>
        <taxon>Coleoptera</taxon>
        <taxon>Polyphaga</taxon>
        <taxon>Cucujiformia</taxon>
        <taxon>Chrysomeloidea</taxon>
        <taxon>Chrysomelidae</taxon>
        <taxon>Galerucinae</taxon>
        <taxon>Alticini</taxon>
        <taxon>Psylliodes</taxon>
    </lineage>
</organism>
<dbReference type="GO" id="GO:0016020">
    <property type="term" value="C:membrane"/>
    <property type="evidence" value="ECO:0007669"/>
    <property type="project" value="TreeGrafter"/>
</dbReference>
<accession>A0A9P0D6K1</accession>
<sequence length="249" mass="27494">MTTKLKITIILICAAIVVSVAGDETTSRPSFWRGTVLDSHIEKIKAACDKEDTIACFQYKAFKFLDSVFRKDYFQVGDNVEVTRNNYSSNEVSARSDDNLESGVEEFIKTHDVKFSVPVIGEVTVDSTALDNEEIGLKWKFGSSSSLEGRSKKKSKIKKILSPILIFILLKAITLVPFAIGILGLKAWNGLQLAFISFIISSGLAVFQLCQKLAADHAHSHAHIETVSSPHWARSLDGAQQMAYSAYTK</sequence>
<feature type="signal peptide" evidence="2">
    <location>
        <begin position="1"/>
        <end position="22"/>
    </location>
</feature>
<keyword evidence="1" id="KW-1133">Transmembrane helix</keyword>
<keyword evidence="4" id="KW-1185">Reference proteome</keyword>